<sequence length="231" mass="25549">MELKQVTYLADQGKPVDVIFLDFSKAFDTVSNRILLDKMSSTQLDKHILGWVPQGFILGPVLFNTFKNDLDTGVEGILRKIADDPKLGRAVDSLKGRETVQRDLDKLEDWAITYNMEFNKGKCCILRLGWGNPGCTYRLGNEMLESSATERDLRVLVDGKLNMSAVPWQPGGTIMSWGASGKASPAGQGRGLSCSALHWGSLTLYIVCSFGHHNIRKILSYPKEGNNGEEP</sequence>
<name>A0ABQ9DP02_9PASS</name>
<dbReference type="Pfam" id="PF00078">
    <property type="entry name" value="RVT_1"/>
    <property type="match status" value="1"/>
</dbReference>
<dbReference type="PROSITE" id="PS50878">
    <property type="entry name" value="RT_POL"/>
    <property type="match status" value="1"/>
</dbReference>
<dbReference type="InterPro" id="IPR000477">
    <property type="entry name" value="RT_dom"/>
</dbReference>
<evidence type="ECO:0000313" key="2">
    <source>
        <dbReference type="EMBL" id="KAJ7426116.1"/>
    </source>
</evidence>
<organism evidence="2 3">
    <name type="scientific">Willisornis vidua</name>
    <name type="common">Xingu scale-backed antbird</name>
    <dbReference type="NCBI Taxonomy" id="1566151"/>
    <lineage>
        <taxon>Eukaryota</taxon>
        <taxon>Metazoa</taxon>
        <taxon>Chordata</taxon>
        <taxon>Craniata</taxon>
        <taxon>Vertebrata</taxon>
        <taxon>Euteleostomi</taxon>
        <taxon>Archelosauria</taxon>
        <taxon>Archosauria</taxon>
        <taxon>Dinosauria</taxon>
        <taxon>Saurischia</taxon>
        <taxon>Theropoda</taxon>
        <taxon>Coelurosauria</taxon>
        <taxon>Aves</taxon>
        <taxon>Neognathae</taxon>
        <taxon>Neoaves</taxon>
        <taxon>Telluraves</taxon>
        <taxon>Australaves</taxon>
        <taxon>Passeriformes</taxon>
        <taxon>Thamnophilidae</taxon>
        <taxon>Willisornis</taxon>
    </lineage>
</organism>
<gene>
    <name evidence="2" type="ORF">WISP_18846</name>
</gene>
<accession>A0ABQ9DP02</accession>
<dbReference type="Proteomes" id="UP001145742">
    <property type="component" value="Unassembled WGS sequence"/>
</dbReference>
<comment type="caution">
    <text evidence="2">The sequence shown here is derived from an EMBL/GenBank/DDBJ whole genome shotgun (WGS) entry which is preliminary data.</text>
</comment>
<keyword evidence="3" id="KW-1185">Reference proteome</keyword>
<dbReference type="EMBL" id="WHWB01032315">
    <property type="protein sequence ID" value="KAJ7426116.1"/>
    <property type="molecule type" value="Genomic_DNA"/>
</dbReference>
<protein>
    <recommendedName>
        <fullName evidence="1">Reverse transcriptase domain-containing protein</fullName>
    </recommendedName>
</protein>
<proteinExistence type="predicted"/>
<feature type="domain" description="Reverse transcriptase" evidence="1">
    <location>
        <begin position="1"/>
        <end position="143"/>
    </location>
</feature>
<dbReference type="PANTHER" id="PTHR33332">
    <property type="entry name" value="REVERSE TRANSCRIPTASE DOMAIN-CONTAINING PROTEIN"/>
    <property type="match status" value="1"/>
</dbReference>
<reference evidence="2" key="1">
    <citation type="submission" date="2019-10" db="EMBL/GenBank/DDBJ databases">
        <authorList>
            <person name="Soares A.E.R."/>
            <person name="Aleixo A."/>
            <person name="Schneider P."/>
            <person name="Miyaki C.Y."/>
            <person name="Schneider M.P."/>
            <person name="Mello C."/>
            <person name="Vasconcelos A.T.R."/>
        </authorList>
    </citation>
    <scope>NUCLEOTIDE SEQUENCE</scope>
    <source>
        <tissue evidence="2">Muscle</tissue>
    </source>
</reference>
<evidence type="ECO:0000259" key="1">
    <source>
        <dbReference type="PROSITE" id="PS50878"/>
    </source>
</evidence>
<evidence type="ECO:0000313" key="3">
    <source>
        <dbReference type="Proteomes" id="UP001145742"/>
    </source>
</evidence>